<keyword evidence="4" id="KW-1185">Reference proteome</keyword>
<dbReference type="Gene3D" id="3.40.50.300">
    <property type="entry name" value="P-loop containing nucleotide triphosphate hydrolases"/>
    <property type="match status" value="1"/>
</dbReference>
<evidence type="ECO:0000313" key="3">
    <source>
        <dbReference type="EMBL" id="MDX8334919.1"/>
    </source>
</evidence>
<proteinExistence type="predicted"/>
<evidence type="ECO:0000259" key="2">
    <source>
        <dbReference type="Pfam" id="PF09820"/>
    </source>
</evidence>
<organism evidence="3 4">
    <name type="scientific">Candidatus Cetobacterium colombiensis</name>
    <dbReference type="NCBI Taxonomy" id="3073100"/>
    <lineage>
        <taxon>Bacteria</taxon>
        <taxon>Fusobacteriati</taxon>
        <taxon>Fusobacteriota</taxon>
        <taxon>Fusobacteriia</taxon>
        <taxon>Fusobacteriales</taxon>
        <taxon>Fusobacteriaceae</taxon>
        <taxon>Cetobacterium</taxon>
    </lineage>
</organism>
<dbReference type="PANTHER" id="PTHR34825">
    <property type="entry name" value="CONSERVED PROTEIN, WITH A WEAK D-GALACTARATE DEHYDRATASE/ALTRONATE HYDROLASE DOMAIN"/>
    <property type="match status" value="1"/>
</dbReference>
<dbReference type="InterPro" id="IPR027417">
    <property type="entry name" value="P-loop_NTPase"/>
</dbReference>
<dbReference type="InterPro" id="IPR012547">
    <property type="entry name" value="PDDEXK_9"/>
</dbReference>
<dbReference type="PANTHER" id="PTHR34825:SF1">
    <property type="entry name" value="AAA-ATPASE-LIKE DOMAIN-CONTAINING PROTEIN"/>
    <property type="match status" value="1"/>
</dbReference>
<name>A0ABU4W5Z3_9FUSO</name>
<gene>
    <name evidence="3" type="ORF">RFV38_00145</name>
</gene>
<dbReference type="Pfam" id="PF09820">
    <property type="entry name" value="AAA-ATPase_like"/>
    <property type="match status" value="1"/>
</dbReference>
<accession>A0ABU4W5Z3</accession>
<evidence type="ECO:0000313" key="4">
    <source>
        <dbReference type="Proteomes" id="UP001279681"/>
    </source>
</evidence>
<comment type="caution">
    <text evidence="3">The sequence shown here is derived from an EMBL/GenBank/DDBJ whole genome shotgun (WGS) entry which is preliminary data.</text>
</comment>
<dbReference type="Proteomes" id="UP001279681">
    <property type="component" value="Unassembled WGS sequence"/>
</dbReference>
<sequence>MSKKKLPIGVTDFKKIITGNFYYVDKTNFVAEILEKKAEATLITRPRRFGKTLSMTTLKYFLDIRNGEENRKLFQGLNIESTEHMEEQGKYPVIYLTLKDCEGKTYSAFLEEFKDLVVSLYEEHKDLKEMLDEIDLEKYESIQKRKDSARYKKSLDYLAKLYYRYTGLRPVILIDEYDAPMIKANEHGYYDEIKDLIGGFYGSALKDGVAAFSVITGILRVAKESIFSTLNNLKVSTILSEDFPYFGMEEWEVEEALKYYDLETTLEDTKLWYNGYLFGTKKVYNPWSILNHCDTGKLQSYWVNTSANKLIMEMLQKSDEEINDIFYDLLNGKKVSTLLNDYMIFGEEYSDSTVLYLMFSAGYLTIDGMSEEWEDEYYIRIPNYEVKKYFKTTFIDIIGKNSKNSFSDLEKALVVGKVKGISSVEEKINKMFRSSMSYHDGAKEEKFYHNLVLGMLIGLDRKFYVYSNREEGLGRYDLALEPKDKNGYGYIFEFKVAKSSSEEDMDLAGEAALDQIDKKIYETRMRDRGVKKIVKLGMVFSGKSLKFYER</sequence>
<feature type="coiled-coil region" evidence="1">
    <location>
        <begin position="110"/>
        <end position="137"/>
    </location>
</feature>
<dbReference type="SUPFAM" id="SSF52540">
    <property type="entry name" value="P-loop containing nucleoside triphosphate hydrolases"/>
    <property type="match status" value="1"/>
</dbReference>
<evidence type="ECO:0000256" key="1">
    <source>
        <dbReference type="SAM" id="Coils"/>
    </source>
</evidence>
<feature type="domain" description="AAA-ATPase-like" evidence="2">
    <location>
        <begin position="7"/>
        <end position="227"/>
    </location>
</feature>
<dbReference type="InterPro" id="IPR018631">
    <property type="entry name" value="AAA-ATPase-like_dom"/>
</dbReference>
<dbReference type="RefSeq" id="WP_320312333.1">
    <property type="nucleotide sequence ID" value="NZ_JAVIKH010000001.1"/>
</dbReference>
<dbReference type="Pfam" id="PF08011">
    <property type="entry name" value="PDDEXK_9"/>
    <property type="match status" value="1"/>
</dbReference>
<dbReference type="EMBL" id="JAVIKH010000001">
    <property type="protein sequence ID" value="MDX8334919.1"/>
    <property type="molecule type" value="Genomic_DNA"/>
</dbReference>
<protein>
    <submittedName>
        <fullName evidence="3">AAA family ATPase</fullName>
    </submittedName>
</protein>
<keyword evidence="1" id="KW-0175">Coiled coil</keyword>
<reference evidence="4" key="1">
    <citation type="submission" date="2023-07" db="EMBL/GenBank/DDBJ databases">
        <authorList>
            <person name="Colorado M.A."/>
            <person name="Villamil L.M."/>
            <person name="Melo J.F."/>
            <person name="Rodriguez J.A."/>
            <person name="Ruiz R.Y."/>
        </authorList>
    </citation>
    <scope>NUCLEOTIDE SEQUENCE [LARGE SCALE GENOMIC DNA]</scope>
    <source>
        <strain evidence="4">C33</strain>
    </source>
</reference>